<dbReference type="PANTHER" id="PTHR11851:SF224">
    <property type="entry name" value="PROCESSING PROTEASE"/>
    <property type="match status" value="1"/>
</dbReference>
<gene>
    <name evidence="3" type="ORF">ENN04_04080</name>
</gene>
<dbReference type="EMBL" id="DSAC01000050">
    <property type="protein sequence ID" value="HHO73797.1"/>
    <property type="molecule type" value="Genomic_DNA"/>
</dbReference>
<accession>A0A7C5X2S1</accession>
<dbReference type="Pfam" id="PF05193">
    <property type="entry name" value="Peptidase_M16_C"/>
    <property type="match status" value="1"/>
</dbReference>
<dbReference type="SUPFAM" id="SSF63411">
    <property type="entry name" value="LuxS/MPP-like metallohydrolase"/>
    <property type="match status" value="2"/>
</dbReference>
<sequence>MSVFLIIFLLFSLAYGGAKLKEVNLENGVKLIIKETKGRGIVAGSIFIKSGTHGEEKRGTTNLMASLLTKGTKTFSSYDIASAFEDWGGSIEASTADDYIYLAFSTRPEGLEQGLRVIESILLEPTFPEEQLQVEKRRVIASIRSRREDGFELAMERLRLITYRGTSYEVAPEGREEDVEKVEREDLIKRWQQVLKGKNIVVAVVGDMPLEELEERFRAVFSKLPPGEFHLRAEDKPIKESLVEKVQREGAQATILCAFEGVPLNSPEFFALRVLNSILGDGMTSKLFSELREKRGYAYATYSMFPIRLYSPRVFAYIGTSPDKKESALKDLLWVVQEAEITNEDLELAKKKIIGGYLLDRQTRGRQAFQLGFWEVMGFGYKMDQEYVKHIENVRLEDVLRVRENLKKAHQCVVVEP</sequence>
<protein>
    <submittedName>
        <fullName evidence="3">Insulinase family protein</fullName>
    </submittedName>
</protein>
<dbReference type="InterPro" id="IPR011765">
    <property type="entry name" value="Pept_M16_N"/>
</dbReference>
<feature type="domain" description="Peptidase M16 C-terminal" evidence="2">
    <location>
        <begin position="181"/>
        <end position="352"/>
    </location>
</feature>
<evidence type="ECO:0000259" key="1">
    <source>
        <dbReference type="Pfam" id="PF00675"/>
    </source>
</evidence>
<evidence type="ECO:0000259" key="2">
    <source>
        <dbReference type="Pfam" id="PF05193"/>
    </source>
</evidence>
<evidence type="ECO:0000313" key="3">
    <source>
        <dbReference type="EMBL" id="HHO73797.1"/>
    </source>
</evidence>
<dbReference type="Pfam" id="PF00675">
    <property type="entry name" value="Peptidase_M16"/>
    <property type="match status" value="1"/>
</dbReference>
<dbReference type="AlphaFoldDB" id="A0A7C5X2S1"/>
<dbReference type="InterPro" id="IPR007863">
    <property type="entry name" value="Peptidase_M16_C"/>
</dbReference>
<dbReference type="InterPro" id="IPR050361">
    <property type="entry name" value="MPP/UQCRC_Complex"/>
</dbReference>
<dbReference type="GO" id="GO:0046872">
    <property type="term" value="F:metal ion binding"/>
    <property type="evidence" value="ECO:0007669"/>
    <property type="project" value="InterPro"/>
</dbReference>
<dbReference type="InterPro" id="IPR011249">
    <property type="entry name" value="Metalloenz_LuxS/M16"/>
</dbReference>
<comment type="caution">
    <text evidence="3">The sequence shown here is derived from an EMBL/GenBank/DDBJ whole genome shotgun (WGS) entry which is preliminary data.</text>
</comment>
<proteinExistence type="predicted"/>
<organism evidence="3">
    <name type="scientific">Thermocrinis ruber</name>
    <dbReference type="NCBI Taxonomy" id="75906"/>
    <lineage>
        <taxon>Bacteria</taxon>
        <taxon>Pseudomonadati</taxon>
        <taxon>Aquificota</taxon>
        <taxon>Aquificia</taxon>
        <taxon>Aquificales</taxon>
        <taxon>Aquificaceae</taxon>
        <taxon>Thermocrinis</taxon>
    </lineage>
</organism>
<feature type="domain" description="Peptidase M16 N-terminal" evidence="1">
    <location>
        <begin position="38"/>
        <end position="167"/>
    </location>
</feature>
<dbReference type="Gene3D" id="3.30.830.10">
    <property type="entry name" value="Metalloenzyme, LuxS/M16 peptidase-like"/>
    <property type="match status" value="2"/>
</dbReference>
<name>A0A7C5X2S1_9AQUI</name>
<reference evidence="3" key="1">
    <citation type="journal article" date="2020" name="mSystems">
        <title>Genome- and Community-Level Interaction Insights into Carbon Utilization and Element Cycling Functions of Hydrothermarchaeota in Hydrothermal Sediment.</title>
        <authorList>
            <person name="Zhou Z."/>
            <person name="Liu Y."/>
            <person name="Xu W."/>
            <person name="Pan J."/>
            <person name="Luo Z.H."/>
            <person name="Li M."/>
        </authorList>
    </citation>
    <scope>NUCLEOTIDE SEQUENCE [LARGE SCALE GENOMIC DNA]</scope>
    <source>
        <strain evidence="3">SpSt-114</strain>
    </source>
</reference>
<dbReference type="PANTHER" id="PTHR11851">
    <property type="entry name" value="METALLOPROTEASE"/>
    <property type="match status" value="1"/>
</dbReference>